<evidence type="ECO:0000313" key="2">
    <source>
        <dbReference type="EMBL" id="CAE6695027.1"/>
    </source>
</evidence>
<name>A0A2X0SFB8_9PROT</name>
<gene>
    <name evidence="3" type="ORF">NITFAB_0055</name>
    <name evidence="2" type="ORF">NTGZN8_130170</name>
</gene>
<dbReference type="Proteomes" id="UP000675882">
    <property type="component" value="Unassembled WGS sequence"/>
</dbReference>
<dbReference type="EMBL" id="LS423452">
    <property type="protein sequence ID" value="SPS04466.1"/>
    <property type="molecule type" value="Genomic_DNA"/>
</dbReference>
<dbReference type="Gene3D" id="3.40.30.10">
    <property type="entry name" value="Glutaredoxin"/>
    <property type="match status" value="1"/>
</dbReference>
<dbReference type="SUPFAM" id="SSF52833">
    <property type="entry name" value="Thioredoxin-like"/>
    <property type="match status" value="1"/>
</dbReference>
<dbReference type="CDD" id="cd02947">
    <property type="entry name" value="TRX_family"/>
    <property type="match status" value="1"/>
</dbReference>
<feature type="domain" description="Thioredoxin" evidence="1">
    <location>
        <begin position="43"/>
        <end position="179"/>
    </location>
</feature>
<evidence type="ECO:0000313" key="3">
    <source>
        <dbReference type="EMBL" id="SPS04466.1"/>
    </source>
</evidence>
<sequence>MFWMEPFQVKKNLGWLILFSCLVCGCNEQFSLWGMGGESKGVLQKGMLAPSLPTKKLADVSGDMSKMTTYRQPDARMYQYSLDEALALGKPIVLEFATPGHCTVCDGQLQILKALLEKYQNQVLFLHMDQYQNPQAFKAYRVMGDPWTFFIDKNGIVNGVQPGRMLHGEMEAGIRKILMAGSEKSAG</sequence>
<reference evidence="3" key="1">
    <citation type="submission" date="2018-05" db="EMBL/GenBank/DDBJ databases">
        <authorList>
            <person name="Lanie J.A."/>
            <person name="Ng W.-L."/>
            <person name="Kazmierczak K.M."/>
            <person name="Andrzejewski T.M."/>
            <person name="Davidsen T.M."/>
            <person name="Wayne K.J."/>
            <person name="Tettelin H."/>
            <person name="Glass J.I."/>
            <person name="Rusch D."/>
            <person name="Podicherti R."/>
            <person name="Tsui H.-C.T."/>
            <person name="Winkler M.E."/>
        </authorList>
    </citation>
    <scope>NUCLEOTIDE SEQUENCE</scope>
    <source>
        <strain evidence="3">KNB</strain>
    </source>
</reference>
<keyword evidence="4" id="KW-1185">Reference proteome</keyword>
<organism evidence="3">
    <name type="scientific">Candidatus Nitrotoga fabula</name>
    <dbReference type="NCBI Taxonomy" id="2182327"/>
    <lineage>
        <taxon>Bacteria</taxon>
        <taxon>Pseudomonadati</taxon>
        <taxon>Pseudomonadota</taxon>
        <taxon>Betaproteobacteria</taxon>
        <taxon>Nitrosomonadales</taxon>
        <taxon>Gallionellaceae</taxon>
        <taxon>Candidatus Nitrotoga</taxon>
    </lineage>
</organism>
<evidence type="ECO:0000259" key="1">
    <source>
        <dbReference type="PROSITE" id="PS51352"/>
    </source>
</evidence>
<dbReference type="EMBL" id="CAJNBL010000005">
    <property type="protein sequence ID" value="CAE6695027.1"/>
    <property type="molecule type" value="Genomic_DNA"/>
</dbReference>
<proteinExistence type="predicted"/>
<reference evidence="2" key="2">
    <citation type="submission" date="2021-02" db="EMBL/GenBank/DDBJ databases">
        <authorList>
            <person name="Han P."/>
        </authorList>
    </citation>
    <scope>NUCLEOTIDE SEQUENCE</scope>
    <source>
        <strain evidence="2">Candidatus Nitrotoga sp. ZN8</strain>
    </source>
</reference>
<evidence type="ECO:0000313" key="4">
    <source>
        <dbReference type="Proteomes" id="UP000675882"/>
    </source>
</evidence>
<accession>A0A2X0SFB8</accession>
<dbReference type="InterPro" id="IPR013766">
    <property type="entry name" value="Thioredoxin_domain"/>
</dbReference>
<dbReference type="InterPro" id="IPR036249">
    <property type="entry name" value="Thioredoxin-like_sf"/>
</dbReference>
<protein>
    <submittedName>
        <fullName evidence="2">Thioredoxin domain-containing protein</fullName>
    </submittedName>
</protein>
<dbReference type="PROSITE" id="PS51352">
    <property type="entry name" value="THIOREDOXIN_2"/>
    <property type="match status" value="1"/>
</dbReference>
<dbReference type="AlphaFoldDB" id="A0A2X0SFB8"/>